<comment type="caution">
    <text evidence="1">The sequence shown here is derived from an EMBL/GenBank/DDBJ whole genome shotgun (WGS) entry which is preliminary data.</text>
</comment>
<dbReference type="EMBL" id="CM023487">
    <property type="protein sequence ID" value="KAH6926496.1"/>
    <property type="molecule type" value="Genomic_DNA"/>
</dbReference>
<proteinExistence type="predicted"/>
<name>A0ACB7RXV7_HYAAI</name>
<gene>
    <name evidence="1" type="ORF">HPB50_018886</name>
</gene>
<protein>
    <submittedName>
        <fullName evidence="1">Uncharacterized protein</fullName>
    </submittedName>
</protein>
<sequence length="513" mass="57033">MTAYSGILWRVALLLHLASAQTKSRPPHIVLVVADDLGWNDVSWHNEKMHTPNLKTLAEGGVILGQHYVLPTCTPTRAALLTGRYPYKLGIQGHGIRPLEPYGLPLGMRTLAEELARRDYSTHAFGKWHLGYCDWKMTPTRRGFHTFRGYYLGSQDHFSHMKSPSKTKSDADGYDYRNYESVDYLANGTYSTTLIKNHVLETIDVKSKQSGPVFLYVAFQAVHAPLQVQSGYGTVCSSHKSPKRVKLCEMAAAMDAAVGSIVQKLKDVHMWDNCLFVFMSDNGGQVLYGGNNWPLRGNKNTLYEGGTRVPAFVAGPLLKRTGYTRSSPMHVVDWFPTFLSATGVKNSLDDIDGLDHWPAIRDGTAGAPRDEFVYNLDSKGNKLFGAIRQGDLKLIMRPSKTFDKQYAESEEPSESTPTVDNSQISVLYNITADPNEEEDLFSKLKTEAKRLGSKLRAQRSLMIPSPSLEDNTEGDPSRQKPEGVFGPGWCTAPVWQQPDGGLEMSDDADTAYE</sequence>
<accession>A0ACB7RXV7</accession>
<evidence type="ECO:0000313" key="1">
    <source>
        <dbReference type="EMBL" id="KAH6926496.1"/>
    </source>
</evidence>
<organism evidence="1 2">
    <name type="scientific">Hyalomma asiaticum</name>
    <name type="common">Tick</name>
    <dbReference type="NCBI Taxonomy" id="266040"/>
    <lineage>
        <taxon>Eukaryota</taxon>
        <taxon>Metazoa</taxon>
        <taxon>Ecdysozoa</taxon>
        <taxon>Arthropoda</taxon>
        <taxon>Chelicerata</taxon>
        <taxon>Arachnida</taxon>
        <taxon>Acari</taxon>
        <taxon>Parasitiformes</taxon>
        <taxon>Ixodida</taxon>
        <taxon>Ixodoidea</taxon>
        <taxon>Ixodidae</taxon>
        <taxon>Hyalomminae</taxon>
        <taxon>Hyalomma</taxon>
    </lineage>
</organism>
<reference evidence="1" key="1">
    <citation type="submission" date="2020-05" db="EMBL/GenBank/DDBJ databases">
        <title>Large-scale comparative analyses of tick genomes elucidate their genetic diversity and vector capacities.</title>
        <authorList>
            <person name="Jia N."/>
            <person name="Wang J."/>
            <person name="Shi W."/>
            <person name="Du L."/>
            <person name="Sun Y."/>
            <person name="Zhan W."/>
            <person name="Jiang J."/>
            <person name="Wang Q."/>
            <person name="Zhang B."/>
            <person name="Ji P."/>
            <person name="Sakyi L.B."/>
            <person name="Cui X."/>
            <person name="Yuan T."/>
            <person name="Jiang B."/>
            <person name="Yang W."/>
            <person name="Lam T.T.-Y."/>
            <person name="Chang Q."/>
            <person name="Ding S."/>
            <person name="Wang X."/>
            <person name="Zhu J."/>
            <person name="Ruan X."/>
            <person name="Zhao L."/>
            <person name="Wei J."/>
            <person name="Que T."/>
            <person name="Du C."/>
            <person name="Cheng J."/>
            <person name="Dai P."/>
            <person name="Han X."/>
            <person name="Huang E."/>
            <person name="Gao Y."/>
            <person name="Liu J."/>
            <person name="Shao H."/>
            <person name="Ye R."/>
            <person name="Li L."/>
            <person name="Wei W."/>
            <person name="Wang X."/>
            <person name="Wang C."/>
            <person name="Yang T."/>
            <person name="Huo Q."/>
            <person name="Li W."/>
            <person name="Guo W."/>
            <person name="Chen H."/>
            <person name="Zhou L."/>
            <person name="Ni X."/>
            <person name="Tian J."/>
            <person name="Zhou Y."/>
            <person name="Sheng Y."/>
            <person name="Liu T."/>
            <person name="Pan Y."/>
            <person name="Xia L."/>
            <person name="Li J."/>
            <person name="Zhao F."/>
            <person name="Cao W."/>
        </authorList>
    </citation>
    <scope>NUCLEOTIDE SEQUENCE</scope>
    <source>
        <strain evidence="1">Hyas-2018</strain>
    </source>
</reference>
<evidence type="ECO:0000313" key="2">
    <source>
        <dbReference type="Proteomes" id="UP000821845"/>
    </source>
</evidence>
<dbReference type="Proteomes" id="UP000821845">
    <property type="component" value="Chromosome 7"/>
</dbReference>
<keyword evidence="2" id="KW-1185">Reference proteome</keyword>